<dbReference type="InterPro" id="IPR024492">
    <property type="entry name" value="DUF2764"/>
</dbReference>
<reference evidence="1 2" key="1">
    <citation type="submission" date="2019-10" db="EMBL/GenBank/DDBJ databases">
        <title>Prolixibacter strains distinguished by the presence of nitrate reductase genes were adept at nitrate-dependent anaerobic corrosion of metallic iron and carbon steel.</title>
        <authorList>
            <person name="Iino T."/>
            <person name="Shono N."/>
            <person name="Ito K."/>
            <person name="Nakamura R."/>
            <person name="Sueoka K."/>
            <person name="Harayama S."/>
            <person name="Ohkuma M."/>
        </authorList>
    </citation>
    <scope>NUCLEOTIDE SEQUENCE [LARGE SCALE GENOMIC DNA]</scope>
    <source>
        <strain evidence="1 2">JCM 13498</strain>
    </source>
</reference>
<comment type="caution">
    <text evidence="1">The sequence shown here is derived from an EMBL/GenBank/DDBJ whole genome shotgun (WGS) entry which is preliminary data.</text>
</comment>
<evidence type="ECO:0008006" key="3">
    <source>
        <dbReference type="Google" id="ProtNLM"/>
    </source>
</evidence>
<dbReference type="Proteomes" id="UP000391834">
    <property type="component" value="Unassembled WGS sequence"/>
</dbReference>
<name>A0A5M4B180_9BACT</name>
<dbReference type="AlphaFoldDB" id="A0A5M4B180"/>
<organism evidence="1 2">
    <name type="scientific">Prolixibacter bellariivorans</name>
    <dbReference type="NCBI Taxonomy" id="314319"/>
    <lineage>
        <taxon>Bacteria</taxon>
        <taxon>Pseudomonadati</taxon>
        <taxon>Bacteroidota</taxon>
        <taxon>Bacteroidia</taxon>
        <taxon>Marinilabiliales</taxon>
        <taxon>Prolixibacteraceae</taxon>
        <taxon>Prolixibacter</taxon>
    </lineage>
</organism>
<proteinExistence type="predicted"/>
<dbReference type="EMBL" id="BLAX01000001">
    <property type="protein sequence ID" value="GET33824.1"/>
    <property type="molecule type" value="Genomic_DNA"/>
</dbReference>
<keyword evidence="2" id="KW-1185">Reference proteome</keyword>
<sequence length="283" mass="33779">MKKYYCLVAGLPEIRIDDNKQNFDLKEFKEELRANLSEDDFELIKLFYRKFDNLNLIAYLKDAEAKLDDRGNLTEDDFAEILQKVKEEENPKDERIPVYFKEFIPAWLEEKPLFPDMAWEDQLATLYYDDALNSRNEFVSSWFAFNLNVQNILTAINCRNYDLDLGPAIVGNSEIANTIRESNSKDFGLAAIFPYLDDVLHIAEEANLYERERRIDALRWKWLEENSFFKYFTVEKVFAYLLQLEMIERWVKLSQETGLKIFRDFVQELQHSFEFPDEFKLNK</sequence>
<dbReference type="RefSeq" id="WP_025864515.1">
    <property type="nucleotide sequence ID" value="NZ_BLAX01000001.1"/>
</dbReference>
<dbReference type="OrthoDB" id="9813754at2"/>
<evidence type="ECO:0000313" key="2">
    <source>
        <dbReference type="Proteomes" id="UP000391834"/>
    </source>
</evidence>
<gene>
    <name evidence="1" type="ORF">PbJCM13498_26870</name>
</gene>
<protein>
    <recommendedName>
        <fullName evidence="3">DUF2764 domain-containing protein</fullName>
    </recommendedName>
</protein>
<dbReference type="Pfam" id="PF10962">
    <property type="entry name" value="DUF2764"/>
    <property type="match status" value="1"/>
</dbReference>
<dbReference type="GO" id="GO:0046961">
    <property type="term" value="F:proton-transporting ATPase activity, rotational mechanism"/>
    <property type="evidence" value="ECO:0007669"/>
    <property type="project" value="InterPro"/>
</dbReference>
<evidence type="ECO:0000313" key="1">
    <source>
        <dbReference type="EMBL" id="GET33824.1"/>
    </source>
</evidence>
<accession>A0A5M4B180</accession>